<dbReference type="PROSITE" id="PS50943">
    <property type="entry name" value="HTH_CROC1"/>
    <property type="match status" value="1"/>
</dbReference>
<comment type="caution">
    <text evidence="3">The sequence shown here is derived from an EMBL/GenBank/DDBJ whole genome shotgun (WGS) entry which is preliminary data.</text>
</comment>
<evidence type="ECO:0000313" key="4">
    <source>
        <dbReference type="Proteomes" id="UP000037931"/>
    </source>
</evidence>
<sequence length="138" mass="15337">MVDKKAFSERLLWARSKAGMSQKELAEKSGISVPQINRYESGKASPRLRSAIRLGHVLGVDAYDLAPELKNKTKEISISFTEEQSERLQEIAESTGHSVEELILLSIDFAKKKLAEGDEKFKADFAARIAAAKQKDES</sequence>
<evidence type="ECO:0000313" key="3">
    <source>
        <dbReference type="EMBL" id="KPA87280.1"/>
    </source>
</evidence>
<dbReference type="SMART" id="SM00530">
    <property type="entry name" value="HTH_XRE"/>
    <property type="match status" value="1"/>
</dbReference>
<name>A0A0N0E157_9PSED</name>
<dbReference type="GO" id="GO:0003677">
    <property type="term" value="F:DNA binding"/>
    <property type="evidence" value="ECO:0007669"/>
    <property type="project" value="UniProtKB-KW"/>
</dbReference>
<dbReference type="PATRIC" id="fig|50340.43.peg.4423"/>
<feature type="domain" description="HTH cro/C1-type" evidence="2">
    <location>
        <begin position="14"/>
        <end position="65"/>
    </location>
</feature>
<dbReference type="Gene3D" id="1.10.260.40">
    <property type="entry name" value="lambda repressor-like DNA-binding domains"/>
    <property type="match status" value="1"/>
</dbReference>
<dbReference type="InterPro" id="IPR001387">
    <property type="entry name" value="Cro/C1-type_HTH"/>
</dbReference>
<proteinExistence type="predicted"/>
<accession>A0A0N0E157</accession>
<dbReference type="PANTHER" id="PTHR46558:SF4">
    <property type="entry name" value="DNA-BIDING PHAGE PROTEIN"/>
    <property type="match status" value="1"/>
</dbReference>
<evidence type="ECO:0000259" key="2">
    <source>
        <dbReference type="PROSITE" id="PS50943"/>
    </source>
</evidence>
<dbReference type="PANTHER" id="PTHR46558">
    <property type="entry name" value="TRACRIPTIONAL REGULATORY PROTEIN-RELATED-RELATED"/>
    <property type="match status" value="1"/>
</dbReference>
<organism evidence="3 4">
    <name type="scientific">Pseudomonas asplenii</name>
    <dbReference type="NCBI Taxonomy" id="53407"/>
    <lineage>
        <taxon>Bacteria</taxon>
        <taxon>Pseudomonadati</taxon>
        <taxon>Pseudomonadota</taxon>
        <taxon>Gammaproteobacteria</taxon>
        <taxon>Pseudomonadales</taxon>
        <taxon>Pseudomonadaceae</taxon>
        <taxon>Pseudomonas</taxon>
    </lineage>
</organism>
<gene>
    <name evidence="3" type="ORF">PF66_06190</name>
</gene>
<dbReference type="InterPro" id="IPR010982">
    <property type="entry name" value="Lambda_DNA-bd_dom_sf"/>
</dbReference>
<reference evidence="3 4" key="1">
    <citation type="journal article" date="2015" name="PLoS ONE">
        <title>Rice-Infecting Pseudomonas Genomes Are Highly Accessorized and Harbor Multiple Putative Virulence Mechanisms to Cause Sheath Brown Rot.</title>
        <authorList>
            <person name="Quibod I.L."/>
            <person name="Grande G."/>
            <person name="Oreiro E.G."/>
            <person name="Borja F.N."/>
            <person name="Dossa G.S."/>
            <person name="Mauleon R."/>
            <person name="Cruz C.V."/>
            <person name="Oliva R."/>
        </authorList>
    </citation>
    <scope>NUCLEOTIDE SEQUENCE [LARGE SCALE GENOMIC DNA]</scope>
    <source>
        <strain evidence="3 4">IRRI 6609</strain>
    </source>
</reference>
<keyword evidence="4" id="KW-1185">Reference proteome</keyword>
<dbReference type="Pfam" id="PF01381">
    <property type="entry name" value="HTH_3"/>
    <property type="match status" value="1"/>
</dbReference>
<dbReference type="SUPFAM" id="SSF47413">
    <property type="entry name" value="lambda repressor-like DNA-binding domains"/>
    <property type="match status" value="1"/>
</dbReference>
<dbReference type="STRING" id="50340.PF66_06190"/>
<dbReference type="AlphaFoldDB" id="A0A0N0E157"/>
<keyword evidence="1" id="KW-0238">DNA-binding</keyword>
<dbReference type="CDD" id="cd00093">
    <property type="entry name" value="HTH_XRE"/>
    <property type="match status" value="1"/>
</dbReference>
<protein>
    <submittedName>
        <fullName evidence="3">Putative transcription factor, MBF1 like protein</fullName>
    </submittedName>
</protein>
<dbReference type="RefSeq" id="WP_054064714.1">
    <property type="nucleotide sequence ID" value="NZ_JSYZ01000034.1"/>
</dbReference>
<evidence type="ECO:0000256" key="1">
    <source>
        <dbReference type="ARBA" id="ARBA00023125"/>
    </source>
</evidence>
<dbReference type="Proteomes" id="UP000037931">
    <property type="component" value="Unassembled WGS sequence"/>
</dbReference>
<dbReference type="OrthoDB" id="6886528at2"/>
<dbReference type="EMBL" id="JSYZ01000034">
    <property type="protein sequence ID" value="KPA87280.1"/>
    <property type="molecule type" value="Genomic_DNA"/>
</dbReference>